<dbReference type="STRING" id="180088.A0A1J8QDA2"/>
<dbReference type="EMBL" id="LVVM01005001">
    <property type="protein sequence ID" value="OJA11577.1"/>
    <property type="molecule type" value="Genomic_DNA"/>
</dbReference>
<accession>A0A1J8QDA2</accession>
<dbReference type="OrthoDB" id="346907at2759"/>
<name>A0A1J8QDA2_9AGAM</name>
<gene>
    <name evidence="1" type="ORF">AZE42_07511</name>
</gene>
<evidence type="ECO:0000313" key="2">
    <source>
        <dbReference type="Proteomes" id="UP000183567"/>
    </source>
</evidence>
<evidence type="ECO:0008006" key="3">
    <source>
        <dbReference type="Google" id="ProtNLM"/>
    </source>
</evidence>
<comment type="caution">
    <text evidence="1">The sequence shown here is derived from an EMBL/GenBank/DDBJ whole genome shotgun (WGS) entry which is preliminary data.</text>
</comment>
<proteinExistence type="predicted"/>
<dbReference type="AlphaFoldDB" id="A0A1J8QDA2"/>
<evidence type="ECO:0000313" key="1">
    <source>
        <dbReference type="EMBL" id="OJA11577.1"/>
    </source>
</evidence>
<reference evidence="1 2" key="1">
    <citation type="submission" date="2016-03" db="EMBL/GenBank/DDBJ databases">
        <title>Comparative genomics of the ectomycorrhizal sister species Rhizopogon vinicolor and Rhizopogon vesiculosus (Basidiomycota: Boletales) reveals a divergence of the mating type B locus.</title>
        <authorList>
            <person name="Mujic A.B."/>
            <person name="Kuo A."/>
            <person name="Tritt A."/>
            <person name="Lipzen A."/>
            <person name="Chen C."/>
            <person name="Johnson J."/>
            <person name="Sharma A."/>
            <person name="Barry K."/>
            <person name="Grigoriev I.V."/>
            <person name="Spatafora J.W."/>
        </authorList>
    </citation>
    <scope>NUCLEOTIDE SEQUENCE [LARGE SCALE GENOMIC DNA]</scope>
    <source>
        <strain evidence="1 2">AM-OR11-056</strain>
    </source>
</reference>
<keyword evidence="2" id="KW-1185">Reference proteome</keyword>
<feature type="non-terminal residue" evidence="1">
    <location>
        <position position="61"/>
    </location>
</feature>
<dbReference type="Proteomes" id="UP000183567">
    <property type="component" value="Unassembled WGS sequence"/>
</dbReference>
<organism evidence="1 2">
    <name type="scientific">Rhizopogon vesiculosus</name>
    <dbReference type="NCBI Taxonomy" id="180088"/>
    <lineage>
        <taxon>Eukaryota</taxon>
        <taxon>Fungi</taxon>
        <taxon>Dikarya</taxon>
        <taxon>Basidiomycota</taxon>
        <taxon>Agaricomycotina</taxon>
        <taxon>Agaricomycetes</taxon>
        <taxon>Agaricomycetidae</taxon>
        <taxon>Boletales</taxon>
        <taxon>Suillineae</taxon>
        <taxon>Rhizopogonaceae</taxon>
        <taxon>Rhizopogon</taxon>
    </lineage>
</organism>
<sequence length="61" mass="6804">MEFMGTSYVTSTIKGNIRWAAAEIFEVPEDNEEDEAAVSLSTECDIYSFGSIALQVPYYNV</sequence>
<protein>
    <recommendedName>
        <fullName evidence="3">Protein kinase domain-containing protein</fullName>
    </recommendedName>
</protein>